<accession>A0ACB9DP37</accession>
<dbReference type="Proteomes" id="UP001055879">
    <property type="component" value="Linkage Group LG03"/>
</dbReference>
<evidence type="ECO:0000313" key="2">
    <source>
        <dbReference type="Proteomes" id="UP001055879"/>
    </source>
</evidence>
<reference evidence="2" key="1">
    <citation type="journal article" date="2022" name="Mol. Ecol. Resour.">
        <title>The genomes of chicory, endive, great burdock and yacon provide insights into Asteraceae palaeo-polyploidization history and plant inulin production.</title>
        <authorList>
            <person name="Fan W."/>
            <person name="Wang S."/>
            <person name="Wang H."/>
            <person name="Wang A."/>
            <person name="Jiang F."/>
            <person name="Liu H."/>
            <person name="Zhao H."/>
            <person name="Xu D."/>
            <person name="Zhang Y."/>
        </authorList>
    </citation>
    <scope>NUCLEOTIDE SEQUENCE [LARGE SCALE GENOMIC DNA]</scope>
    <source>
        <strain evidence="2">cv. Niubang</strain>
    </source>
</reference>
<proteinExistence type="predicted"/>
<gene>
    <name evidence="1" type="ORF">L6452_11203</name>
</gene>
<organism evidence="1 2">
    <name type="scientific">Arctium lappa</name>
    <name type="common">Greater burdock</name>
    <name type="synonym">Lappa major</name>
    <dbReference type="NCBI Taxonomy" id="4217"/>
    <lineage>
        <taxon>Eukaryota</taxon>
        <taxon>Viridiplantae</taxon>
        <taxon>Streptophyta</taxon>
        <taxon>Embryophyta</taxon>
        <taxon>Tracheophyta</taxon>
        <taxon>Spermatophyta</taxon>
        <taxon>Magnoliopsida</taxon>
        <taxon>eudicotyledons</taxon>
        <taxon>Gunneridae</taxon>
        <taxon>Pentapetalae</taxon>
        <taxon>asterids</taxon>
        <taxon>campanulids</taxon>
        <taxon>Asterales</taxon>
        <taxon>Asteraceae</taxon>
        <taxon>Carduoideae</taxon>
        <taxon>Cardueae</taxon>
        <taxon>Arctiinae</taxon>
        <taxon>Arctium</taxon>
    </lineage>
</organism>
<protein>
    <submittedName>
        <fullName evidence="1">Uncharacterized protein</fullName>
    </submittedName>
</protein>
<dbReference type="EMBL" id="CM042049">
    <property type="protein sequence ID" value="KAI3748243.1"/>
    <property type="molecule type" value="Genomic_DNA"/>
</dbReference>
<name>A0ACB9DP37_ARCLA</name>
<evidence type="ECO:0000313" key="1">
    <source>
        <dbReference type="EMBL" id="KAI3748243.1"/>
    </source>
</evidence>
<comment type="caution">
    <text evidence="1">The sequence shown here is derived from an EMBL/GenBank/DDBJ whole genome shotgun (WGS) entry which is preliminary data.</text>
</comment>
<reference evidence="1 2" key="2">
    <citation type="journal article" date="2022" name="Mol. Ecol. Resour.">
        <title>The genomes of chicory, endive, great burdock and yacon provide insights into Asteraceae paleo-polyploidization history and plant inulin production.</title>
        <authorList>
            <person name="Fan W."/>
            <person name="Wang S."/>
            <person name="Wang H."/>
            <person name="Wang A."/>
            <person name="Jiang F."/>
            <person name="Liu H."/>
            <person name="Zhao H."/>
            <person name="Xu D."/>
            <person name="Zhang Y."/>
        </authorList>
    </citation>
    <scope>NUCLEOTIDE SEQUENCE [LARGE SCALE GENOMIC DNA]</scope>
    <source>
        <strain evidence="2">cv. Niubang</strain>
    </source>
</reference>
<sequence>MLIVFQYVQVMLFFWRFANESKNTLQRPAPIFPLSPPHTFRLSLSCDFGPPLSLSLSLSLSLKSIHFYFSF</sequence>
<keyword evidence="2" id="KW-1185">Reference proteome</keyword>